<name>A0ABS4HPK9_9STAP</name>
<keyword evidence="1" id="KW-0175">Coiled coil</keyword>
<comment type="caution">
    <text evidence="2">The sequence shown here is derived from an EMBL/GenBank/DDBJ whole genome shotgun (WGS) entry which is preliminary data.</text>
</comment>
<evidence type="ECO:0000313" key="2">
    <source>
        <dbReference type="EMBL" id="MBP1952654.1"/>
    </source>
</evidence>
<dbReference type="Gene3D" id="3.40.50.300">
    <property type="entry name" value="P-loop containing nucleotide triphosphate hydrolases"/>
    <property type="match status" value="1"/>
</dbReference>
<gene>
    <name evidence="2" type="ORF">J2Z27_001702</name>
</gene>
<dbReference type="SUPFAM" id="SSF52540">
    <property type="entry name" value="P-loop containing nucleoside triphosphate hydrolases"/>
    <property type="match status" value="2"/>
</dbReference>
<feature type="coiled-coil region" evidence="1">
    <location>
        <begin position="598"/>
        <end position="646"/>
    </location>
</feature>
<protein>
    <recommendedName>
        <fullName evidence="4">ATPase involved in DNA repair</fullName>
    </recommendedName>
</protein>
<accession>A0ABS4HPK9</accession>
<reference evidence="2 3" key="1">
    <citation type="submission" date="2021-03" db="EMBL/GenBank/DDBJ databases">
        <title>Genomic Encyclopedia of Type Strains, Phase IV (KMG-IV): sequencing the most valuable type-strain genomes for metagenomic binning, comparative biology and taxonomic classification.</title>
        <authorList>
            <person name="Goeker M."/>
        </authorList>
    </citation>
    <scope>NUCLEOTIDE SEQUENCE [LARGE SCALE GENOMIC DNA]</scope>
    <source>
        <strain evidence="2 3">DSM 22420</strain>
    </source>
</reference>
<dbReference type="EMBL" id="JAGGKN010000005">
    <property type="protein sequence ID" value="MBP1952654.1"/>
    <property type="molecule type" value="Genomic_DNA"/>
</dbReference>
<dbReference type="InterPro" id="IPR016195">
    <property type="entry name" value="Pol/histidinol_Pase-like"/>
</dbReference>
<dbReference type="SUPFAM" id="SSF89550">
    <property type="entry name" value="PHP domain-like"/>
    <property type="match status" value="1"/>
</dbReference>
<evidence type="ECO:0000256" key="1">
    <source>
        <dbReference type="SAM" id="Coils"/>
    </source>
</evidence>
<evidence type="ECO:0000313" key="3">
    <source>
        <dbReference type="Proteomes" id="UP001519348"/>
    </source>
</evidence>
<keyword evidence="3" id="KW-1185">Reference proteome</keyword>
<dbReference type="NCBIfam" id="NF045780">
    <property type="entry name" value="TrlF_fam_ATP"/>
    <property type="match status" value="1"/>
</dbReference>
<dbReference type="Gene3D" id="3.20.20.140">
    <property type="entry name" value="Metal-dependent hydrolases"/>
    <property type="match status" value="1"/>
</dbReference>
<feature type="coiled-coil region" evidence="1">
    <location>
        <begin position="494"/>
        <end position="573"/>
    </location>
</feature>
<dbReference type="InterPro" id="IPR027417">
    <property type="entry name" value="P-loop_NTPase"/>
</dbReference>
<organism evidence="2 3">
    <name type="scientific">Jeotgalicoccus aerolatus</name>
    <dbReference type="NCBI Taxonomy" id="709510"/>
    <lineage>
        <taxon>Bacteria</taxon>
        <taxon>Bacillati</taxon>
        <taxon>Bacillota</taxon>
        <taxon>Bacilli</taxon>
        <taxon>Bacillales</taxon>
        <taxon>Staphylococcaceae</taxon>
        <taxon>Jeotgalicoccus</taxon>
    </lineage>
</organism>
<dbReference type="RefSeq" id="WP_186089768.1">
    <property type="nucleotide sequence ID" value="NZ_BMCN01000001.1"/>
</dbReference>
<evidence type="ECO:0008006" key="4">
    <source>
        <dbReference type="Google" id="ProtNLM"/>
    </source>
</evidence>
<dbReference type="Proteomes" id="UP001519348">
    <property type="component" value="Unassembled WGS sequence"/>
</dbReference>
<proteinExistence type="predicted"/>
<dbReference type="InterPro" id="IPR054787">
    <property type="entry name" value="TrlF_ATPase"/>
</dbReference>
<sequence length="915" mass="106433">MNYIGATWNKWNLHIHTPETAKNDNFKGDWDSYLNKIEESDIKVLGITDYYLIENFKKVKEYKDSGRLENIELLIINIEMRLENSTYGDKGVNYHILFSEEVYNSIQEKFLNKLNFEYNDQTYNATKNDFISLGKSFSGNAKLSDKKALEIGIEQFKVNYKEVKRVLNENKSIFEGKYLIGVANSSNDGASGIKDNQMKGIREEILRSCDFIFTSNPGDIKYYSNSHERKLPCIHGCDAHILEKVCNPDLDRNTWIKAELSFDGLKQITHEPISRVKIQKDHPDEKKNYEVIESVTINDESNLFGNQNINFTSGLNTIIGGKSSGKSLLLYKIAQSINQSFIDKISDEKLWNNNYKNSVIEGLETNTIWRNGIKSNIDNQEGNITYIPQMYINELAEREDSPILQEKLINFISENKHINTELEQLNNLEKQISKDNFQQIQIIEEKSRHKIDIEMKKAEIGSLSAITQELKTLQSEIDIRVAESNIDSKNVIKYKDLKENIKNEYEKIKAIEKCEEELISLQSNIKEYFQNFVNSLDSQVYPEKLLSQYDLFKQNLNNDKNTFIKEIEQVKNHEITNKKTIIDTIGELEIEIDPYKKLMEKKDEIEKIEKKKVIEEDKITSIENYENEIEEVLQSKNSAISQLKENTKIYYETLNQVIKSINNNPIKFNDVTIVAEFKENTKTFETFLEKINQRSYLPKDLFISEDEHYKIKYNPSDIEEIISTIILDTDELLNLSESKFKKHENRYLILQSYLQPMLSLHLTMKDNDEVISKMSPGKSGLVILKLLINTLNDNHPILIDQPEDNLDNRTISTDLVDTIREISEQRQVIMVTHNANLVVLTDSENVVVANQDRLKKENFQYDFEYINGPLESNIVEENKGLLKEKGIKTHIFDILEGGERAFSIREKRYEVSYDK</sequence>